<dbReference type="GO" id="GO:0016787">
    <property type="term" value="F:hydrolase activity"/>
    <property type="evidence" value="ECO:0007669"/>
    <property type="project" value="UniProtKB-KW"/>
</dbReference>
<dbReference type="AlphaFoldDB" id="A0A5R9GIP0"/>
<dbReference type="Proteomes" id="UP000306585">
    <property type="component" value="Unassembled WGS sequence"/>
</dbReference>
<evidence type="ECO:0000313" key="2">
    <source>
        <dbReference type="EMBL" id="TLS66561.1"/>
    </source>
</evidence>
<name>A0A5R9GIP0_9PROT</name>
<keyword evidence="3" id="KW-1185">Reference proteome</keyword>
<dbReference type="PANTHER" id="PTHR12277">
    <property type="entry name" value="ALPHA/BETA HYDROLASE DOMAIN-CONTAINING PROTEIN"/>
    <property type="match status" value="1"/>
</dbReference>
<dbReference type="RefSeq" id="WP_138239740.1">
    <property type="nucleotide sequence ID" value="NZ_VBRY01000009.1"/>
</dbReference>
<dbReference type="InterPro" id="IPR022742">
    <property type="entry name" value="Hydrolase_4"/>
</dbReference>
<dbReference type="Gene3D" id="3.40.50.1820">
    <property type="entry name" value="alpha/beta hydrolase"/>
    <property type="match status" value="1"/>
</dbReference>
<dbReference type="SUPFAM" id="SSF53474">
    <property type="entry name" value="alpha/beta-Hydrolases"/>
    <property type="match status" value="1"/>
</dbReference>
<gene>
    <name evidence="2" type="ORF">FEF65_10400</name>
</gene>
<feature type="domain" description="Serine aminopeptidase S33" evidence="1">
    <location>
        <begin position="71"/>
        <end position="192"/>
    </location>
</feature>
<protein>
    <submittedName>
        <fullName evidence="2">Alpha/beta hydrolase</fullName>
    </submittedName>
</protein>
<comment type="caution">
    <text evidence="2">The sequence shown here is derived from an EMBL/GenBank/DDBJ whole genome shotgun (WGS) entry which is preliminary data.</text>
</comment>
<sequence length="285" mass="31773">MKLLLRALLLLVIAIAGTVISMLSVEDDYIFFPEQEMSHSPADAGLSFRDLYFTSADGVRLHGWYMPHPHARFTLLHLHGNAGNISHRVAQYRRWHEMGLAVFAFDYRGFGLSEGEPSEDGLYDDAMAAWSLLQEKPEMAGNGIIIAGRSLGCAVAAHLASEVKPAGLALETPFTSLPDMSAAAYPWLPLRWFVRNQFDTLSAVASLQAPLLLISAESDEIIPADMPDRVFAAARPPKLRGSFPGKHNDFDYVSARPYTRLWLQWLHVLASKRQPAMQWVMLEQP</sequence>
<dbReference type="InterPro" id="IPR029058">
    <property type="entry name" value="AB_hydrolase_fold"/>
</dbReference>
<accession>A0A5R9GIP0</accession>
<dbReference type="Pfam" id="PF12146">
    <property type="entry name" value="Hydrolase_4"/>
    <property type="match status" value="1"/>
</dbReference>
<keyword evidence="2" id="KW-0378">Hydrolase</keyword>
<evidence type="ECO:0000313" key="3">
    <source>
        <dbReference type="Proteomes" id="UP000306585"/>
    </source>
</evidence>
<evidence type="ECO:0000259" key="1">
    <source>
        <dbReference type="Pfam" id="PF12146"/>
    </source>
</evidence>
<dbReference type="PANTHER" id="PTHR12277:SF81">
    <property type="entry name" value="PROTEIN ABHD13"/>
    <property type="match status" value="1"/>
</dbReference>
<reference evidence="2 3" key="1">
    <citation type="journal article" date="2019" name="Appl. Environ. Microbiol.">
        <title>Environmental Evidence and Genomic Insight of Iron-oxidizing Bacteria Preference Towards More Corrosion Resistant Stainless Steel at Higher Salinities.</title>
        <authorList>
            <person name="Garrison C.E."/>
            <person name="Price K.A."/>
            <person name="Field E.K."/>
        </authorList>
    </citation>
    <scope>NUCLEOTIDE SEQUENCE [LARGE SCALE GENOMIC DNA]</scope>
    <source>
        <strain evidence="2 3">P3</strain>
    </source>
</reference>
<organism evidence="2 3">
    <name type="scientific">Mariprofundus erugo</name>
    <dbReference type="NCBI Taxonomy" id="2528639"/>
    <lineage>
        <taxon>Bacteria</taxon>
        <taxon>Pseudomonadati</taxon>
        <taxon>Pseudomonadota</taxon>
        <taxon>Candidatius Mariprofundia</taxon>
        <taxon>Mariprofundales</taxon>
        <taxon>Mariprofundaceae</taxon>
        <taxon>Mariprofundus</taxon>
    </lineage>
</organism>
<dbReference type="EMBL" id="VBRY01000009">
    <property type="protein sequence ID" value="TLS66561.1"/>
    <property type="molecule type" value="Genomic_DNA"/>
</dbReference>
<proteinExistence type="predicted"/>